<comment type="cofactor">
    <cofactor evidence="7">
        <name>Mg(2+)</name>
        <dbReference type="ChEBI" id="CHEBI:18420"/>
    </cofactor>
    <text evidence="7">Binds 1 Mg(2+) ion per subunit.</text>
</comment>
<dbReference type="EC" id="2.7.1.71" evidence="7"/>
<keyword evidence="1 7" id="KW-0028">Amino-acid biosynthesis</keyword>
<accession>A0A4U7BLC8</accession>
<keyword evidence="7" id="KW-0460">Magnesium</keyword>
<dbReference type="GO" id="GO:0000287">
    <property type="term" value="F:magnesium ion binding"/>
    <property type="evidence" value="ECO:0007669"/>
    <property type="project" value="UniProtKB-UniRule"/>
</dbReference>
<feature type="binding site" evidence="7">
    <location>
        <position position="60"/>
    </location>
    <ligand>
        <name>substrate</name>
    </ligand>
</feature>
<dbReference type="Proteomes" id="UP000308838">
    <property type="component" value="Unassembled WGS sequence"/>
</dbReference>
<dbReference type="GO" id="GO:0005524">
    <property type="term" value="F:ATP binding"/>
    <property type="evidence" value="ECO:0007669"/>
    <property type="project" value="UniProtKB-UniRule"/>
</dbReference>
<keyword evidence="7" id="KW-0479">Metal-binding</keyword>
<dbReference type="InterPro" id="IPR027417">
    <property type="entry name" value="P-loop_NTPase"/>
</dbReference>
<proteinExistence type="inferred from homology"/>
<dbReference type="GO" id="GO:0004765">
    <property type="term" value="F:shikimate kinase activity"/>
    <property type="evidence" value="ECO:0007669"/>
    <property type="project" value="UniProtKB-UniRule"/>
</dbReference>
<evidence type="ECO:0000256" key="2">
    <source>
        <dbReference type="ARBA" id="ARBA00022679"/>
    </source>
</evidence>
<feature type="binding site" evidence="7">
    <location>
        <position position="118"/>
    </location>
    <ligand>
        <name>ATP</name>
        <dbReference type="ChEBI" id="CHEBI:30616"/>
    </ligand>
</feature>
<keyword evidence="5 7" id="KW-0067">ATP-binding</keyword>
<dbReference type="AlphaFoldDB" id="A0A4U7BLC8"/>
<evidence type="ECO:0000256" key="4">
    <source>
        <dbReference type="ARBA" id="ARBA00022777"/>
    </source>
</evidence>
<dbReference type="EMBL" id="NXLZ01000004">
    <property type="protein sequence ID" value="TKX31321.1"/>
    <property type="molecule type" value="Genomic_DNA"/>
</dbReference>
<sequence length="165" mass="19296">MMRMDNIIFIGFMGCGKSTIARALSVELDRIFLDSDLLIETKFKQSVNEIFKNKGECFFREQEQKLADFFIFCQNTCIASGGGFINVKNLEKIGSSVYLRADFEYLKKRLNKDEITKRPLFFDEIKAKKLYNERIKIYEDKADVILDIENKSIDELISELKKVFK</sequence>
<organism evidence="8 9">
    <name type="scientific">Campylobacter estrildidarum</name>
    <dbReference type="NCBI Taxonomy" id="2510189"/>
    <lineage>
        <taxon>Bacteria</taxon>
        <taxon>Pseudomonadati</taxon>
        <taxon>Campylobacterota</taxon>
        <taxon>Epsilonproteobacteria</taxon>
        <taxon>Campylobacterales</taxon>
        <taxon>Campylobacteraceae</taxon>
        <taxon>Campylobacter</taxon>
    </lineage>
</organism>
<dbReference type="OrthoDB" id="9800332at2"/>
<keyword evidence="9" id="KW-1185">Reference proteome</keyword>
<dbReference type="SUPFAM" id="SSF52540">
    <property type="entry name" value="P-loop containing nucleoside triphosphate hydrolases"/>
    <property type="match status" value="1"/>
</dbReference>
<dbReference type="InterPro" id="IPR000623">
    <property type="entry name" value="Shikimate_kinase/TSH1"/>
</dbReference>
<keyword evidence="4 7" id="KW-0418">Kinase</keyword>
<dbReference type="GO" id="GO:0005829">
    <property type="term" value="C:cytosol"/>
    <property type="evidence" value="ECO:0007669"/>
    <property type="project" value="TreeGrafter"/>
</dbReference>
<comment type="pathway">
    <text evidence="7">Metabolic intermediate biosynthesis; chorismate biosynthesis; chorismate from D-erythrose 4-phosphate and phosphoenolpyruvate: step 5/7.</text>
</comment>
<keyword evidence="3 7" id="KW-0547">Nucleotide-binding</keyword>
<keyword evidence="6 7" id="KW-0057">Aromatic amino acid biosynthesis</keyword>
<evidence type="ECO:0000256" key="6">
    <source>
        <dbReference type="ARBA" id="ARBA00023141"/>
    </source>
</evidence>
<comment type="subunit">
    <text evidence="7">Monomer.</text>
</comment>
<evidence type="ECO:0000256" key="1">
    <source>
        <dbReference type="ARBA" id="ARBA00022605"/>
    </source>
</evidence>
<dbReference type="GO" id="GO:0009073">
    <property type="term" value="P:aromatic amino acid family biosynthetic process"/>
    <property type="evidence" value="ECO:0007669"/>
    <property type="project" value="UniProtKB-KW"/>
</dbReference>
<protein>
    <recommendedName>
        <fullName evidence="7">Shikimate kinase</fullName>
        <shortName evidence="7">SK</shortName>
        <ecNumber evidence="7">2.7.1.71</ecNumber>
    </recommendedName>
</protein>
<dbReference type="GO" id="GO:0009423">
    <property type="term" value="P:chorismate biosynthetic process"/>
    <property type="evidence" value="ECO:0007669"/>
    <property type="project" value="UniProtKB-UniRule"/>
</dbReference>
<keyword evidence="7" id="KW-0963">Cytoplasm</keyword>
<feature type="binding site" evidence="7">
    <location>
        <position position="36"/>
    </location>
    <ligand>
        <name>substrate</name>
    </ligand>
</feature>
<comment type="similarity">
    <text evidence="7">Belongs to the shikimate kinase family.</text>
</comment>
<gene>
    <name evidence="7" type="primary">aroK</name>
    <name evidence="8" type="ORF">CQA69_03500</name>
</gene>
<dbReference type="PANTHER" id="PTHR21087">
    <property type="entry name" value="SHIKIMATE KINASE"/>
    <property type="match status" value="1"/>
</dbReference>
<feature type="binding site" evidence="7">
    <location>
        <position position="82"/>
    </location>
    <ligand>
        <name>substrate</name>
    </ligand>
</feature>
<evidence type="ECO:0000313" key="9">
    <source>
        <dbReference type="Proteomes" id="UP000308838"/>
    </source>
</evidence>
<comment type="subcellular location">
    <subcellularLocation>
        <location evidence="7">Cytoplasm</location>
    </subcellularLocation>
</comment>
<dbReference type="Pfam" id="PF01202">
    <property type="entry name" value="SKI"/>
    <property type="match status" value="1"/>
</dbReference>
<name>A0A4U7BLC8_9BACT</name>
<dbReference type="PANTHER" id="PTHR21087:SF16">
    <property type="entry name" value="SHIKIMATE KINASE 1, CHLOROPLASTIC"/>
    <property type="match status" value="1"/>
</dbReference>
<feature type="binding site" evidence="7">
    <location>
        <position position="134"/>
    </location>
    <ligand>
        <name>substrate</name>
    </ligand>
</feature>
<comment type="catalytic activity">
    <reaction evidence="7">
        <text>shikimate + ATP = 3-phosphoshikimate + ADP + H(+)</text>
        <dbReference type="Rhea" id="RHEA:13121"/>
        <dbReference type="ChEBI" id="CHEBI:15378"/>
        <dbReference type="ChEBI" id="CHEBI:30616"/>
        <dbReference type="ChEBI" id="CHEBI:36208"/>
        <dbReference type="ChEBI" id="CHEBI:145989"/>
        <dbReference type="ChEBI" id="CHEBI:456216"/>
        <dbReference type="EC" id="2.7.1.71"/>
    </reaction>
</comment>
<dbReference type="GO" id="GO:0008652">
    <property type="term" value="P:amino acid biosynthetic process"/>
    <property type="evidence" value="ECO:0007669"/>
    <property type="project" value="UniProtKB-KW"/>
</dbReference>
<evidence type="ECO:0000256" key="3">
    <source>
        <dbReference type="ARBA" id="ARBA00022741"/>
    </source>
</evidence>
<evidence type="ECO:0000256" key="5">
    <source>
        <dbReference type="ARBA" id="ARBA00022840"/>
    </source>
</evidence>
<dbReference type="PRINTS" id="PR01100">
    <property type="entry name" value="SHIKIMTKNASE"/>
</dbReference>
<comment type="caution">
    <text evidence="8">The sequence shown here is derived from an EMBL/GenBank/DDBJ whole genome shotgun (WGS) entry which is preliminary data.</text>
</comment>
<keyword evidence="2 7" id="KW-0808">Transferase</keyword>
<dbReference type="Gene3D" id="3.40.50.300">
    <property type="entry name" value="P-loop containing nucleotide triphosphate hydrolases"/>
    <property type="match status" value="1"/>
</dbReference>
<feature type="binding site" evidence="7">
    <location>
        <position position="18"/>
    </location>
    <ligand>
        <name>Mg(2+)</name>
        <dbReference type="ChEBI" id="CHEBI:18420"/>
    </ligand>
</feature>
<evidence type="ECO:0000313" key="8">
    <source>
        <dbReference type="EMBL" id="TKX31321.1"/>
    </source>
</evidence>
<dbReference type="CDD" id="cd00464">
    <property type="entry name" value="SK"/>
    <property type="match status" value="1"/>
</dbReference>
<evidence type="ECO:0000256" key="7">
    <source>
        <dbReference type="HAMAP-Rule" id="MF_00109"/>
    </source>
</evidence>
<comment type="function">
    <text evidence="7">Catalyzes the specific phosphorylation of the 3-hydroxyl group of shikimic acid using ATP as a cosubstrate.</text>
</comment>
<dbReference type="InterPro" id="IPR031322">
    <property type="entry name" value="Shikimate/glucono_kinase"/>
</dbReference>
<dbReference type="UniPathway" id="UPA00053">
    <property type="reaction ID" value="UER00088"/>
</dbReference>
<feature type="binding site" evidence="7">
    <location>
        <begin position="14"/>
        <end position="19"/>
    </location>
    <ligand>
        <name>ATP</name>
        <dbReference type="ChEBI" id="CHEBI:30616"/>
    </ligand>
</feature>
<reference evidence="8 9" key="1">
    <citation type="submission" date="2018-05" db="EMBL/GenBank/DDBJ databases">
        <title>Novel Campyloabacter and Helicobacter Species and Strains.</title>
        <authorList>
            <person name="Mannion A.J."/>
            <person name="Shen Z."/>
            <person name="Fox J.G."/>
        </authorList>
    </citation>
    <scope>NUCLEOTIDE SEQUENCE [LARGE SCALE GENOMIC DNA]</scope>
    <source>
        <strain evidence="9">MIT17-664</strain>
    </source>
</reference>
<comment type="caution">
    <text evidence="7">Lacks conserved residue(s) required for the propagation of feature annotation.</text>
</comment>
<dbReference type="HAMAP" id="MF_00109">
    <property type="entry name" value="Shikimate_kinase"/>
    <property type="match status" value="1"/>
</dbReference>